<gene>
    <name evidence="1" type="ORF">QCA50_007534</name>
</gene>
<dbReference type="EMBL" id="JASBNA010000009">
    <property type="protein sequence ID" value="KAK7688845.1"/>
    <property type="molecule type" value="Genomic_DNA"/>
</dbReference>
<dbReference type="AlphaFoldDB" id="A0AAW0G5U6"/>
<organism evidence="1 2">
    <name type="scientific">Cerrena zonata</name>
    <dbReference type="NCBI Taxonomy" id="2478898"/>
    <lineage>
        <taxon>Eukaryota</taxon>
        <taxon>Fungi</taxon>
        <taxon>Dikarya</taxon>
        <taxon>Basidiomycota</taxon>
        <taxon>Agaricomycotina</taxon>
        <taxon>Agaricomycetes</taxon>
        <taxon>Polyporales</taxon>
        <taxon>Cerrenaceae</taxon>
        <taxon>Cerrena</taxon>
    </lineage>
</organism>
<keyword evidence="2" id="KW-1185">Reference proteome</keyword>
<dbReference type="Proteomes" id="UP001385951">
    <property type="component" value="Unassembled WGS sequence"/>
</dbReference>
<evidence type="ECO:0000313" key="1">
    <source>
        <dbReference type="EMBL" id="KAK7688845.1"/>
    </source>
</evidence>
<protein>
    <submittedName>
        <fullName evidence="1">Uncharacterized protein</fullName>
    </submittedName>
</protein>
<name>A0AAW0G5U6_9APHY</name>
<proteinExistence type="predicted"/>
<reference evidence="1 2" key="1">
    <citation type="submission" date="2022-09" db="EMBL/GenBank/DDBJ databases">
        <authorList>
            <person name="Palmer J.M."/>
        </authorList>
    </citation>
    <scope>NUCLEOTIDE SEQUENCE [LARGE SCALE GENOMIC DNA]</scope>
    <source>
        <strain evidence="1 2">DSM 7382</strain>
    </source>
</reference>
<comment type="caution">
    <text evidence="1">The sequence shown here is derived from an EMBL/GenBank/DDBJ whole genome shotgun (WGS) entry which is preliminary data.</text>
</comment>
<evidence type="ECO:0000313" key="2">
    <source>
        <dbReference type="Proteomes" id="UP001385951"/>
    </source>
</evidence>
<sequence>MSSSFLSQFPEGRQDCQCQPLQIQINKVSVARDDSEFESLPATPTIIAPPLQNGSRRSPSAFFVSLYRAVKGLFKF</sequence>
<accession>A0AAW0G5U6</accession>